<evidence type="ECO:0000256" key="3">
    <source>
        <dbReference type="ARBA" id="ARBA00022840"/>
    </source>
</evidence>
<dbReference type="EMBL" id="FNAU01000016">
    <property type="protein sequence ID" value="SDE60905.1"/>
    <property type="molecule type" value="Genomic_DNA"/>
</dbReference>
<gene>
    <name evidence="5" type="ORF">SAMN05421878_11628</name>
</gene>
<protein>
    <submittedName>
        <fullName evidence="5">Iron complex transport system ATP-binding protein</fullName>
    </submittedName>
</protein>
<dbReference type="InterPro" id="IPR003593">
    <property type="entry name" value="AAA+_ATPase"/>
</dbReference>
<evidence type="ECO:0000256" key="1">
    <source>
        <dbReference type="ARBA" id="ARBA00022448"/>
    </source>
</evidence>
<keyword evidence="1" id="KW-0813">Transport</keyword>
<dbReference type="SMART" id="SM00382">
    <property type="entry name" value="AAA"/>
    <property type="match status" value="1"/>
</dbReference>
<dbReference type="SUPFAM" id="SSF52540">
    <property type="entry name" value="P-loop containing nucleoside triphosphate hydrolases"/>
    <property type="match status" value="1"/>
</dbReference>
<dbReference type="InterPro" id="IPR027417">
    <property type="entry name" value="P-loop_NTPase"/>
</dbReference>
<proteinExistence type="predicted"/>
<organism evidence="5 6">
    <name type="scientific">Actinobaculum suis</name>
    <dbReference type="NCBI Taxonomy" id="1657"/>
    <lineage>
        <taxon>Bacteria</taxon>
        <taxon>Bacillati</taxon>
        <taxon>Actinomycetota</taxon>
        <taxon>Actinomycetes</taxon>
        <taxon>Actinomycetales</taxon>
        <taxon>Actinomycetaceae</taxon>
        <taxon>Actinobaculum</taxon>
    </lineage>
</organism>
<dbReference type="PROSITE" id="PS00211">
    <property type="entry name" value="ABC_TRANSPORTER_1"/>
    <property type="match status" value="1"/>
</dbReference>
<accession>A0A1G7EBZ9</accession>
<keyword evidence="6" id="KW-1185">Reference proteome</keyword>
<dbReference type="PANTHER" id="PTHR43158:SF2">
    <property type="entry name" value="SKFA PEPTIDE EXPORT ATP-BINDING PROTEIN SKFE"/>
    <property type="match status" value="1"/>
</dbReference>
<dbReference type="GO" id="GO:0016887">
    <property type="term" value="F:ATP hydrolysis activity"/>
    <property type="evidence" value="ECO:0007669"/>
    <property type="project" value="InterPro"/>
</dbReference>
<dbReference type="GO" id="GO:0022857">
    <property type="term" value="F:transmembrane transporter activity"/>
    <property type="evidence" value="ECO:0007669"/>
    <property type="project" value="UniProtKB-ARBA"/>
</dbReference>
<dbReference type="CDD" id="cd03225">
    <property type="entry name" value="ABC_cobalt_CbiO_domain1"/>
    <property type="match status" value="1"/>
</dbReference>
<evidence type="ECO:0000313" key="5">
    <source>
        <dbReference type="EMBL" id="SDE60905.1"/>
    </source>
</evidence>
<dbReference type="Gene3D" id="3.40.50.300">
    <property type="entry name" value="P-loop containing nucleotide triphosphate hydrolases"/>
    <property type="match status" value="1"/>
</dbReference>
<dbReference type="InterPro" id="IPR003439">
    <property type="entry name" value="ABC_transporter-like_ATP-bd"/>
</dbReference>
<name>A0A1G7EBZ9_9ACTO</name>
<dbReference type="Pfam" id="PF00005">
    <property type="entry name" value="ABC_tran"/>
    <property type="match status" value="1"/>
</dbReference>
<keyword evidence="2" id="KW-0547">Nucleotide-binding</keyword>
<dbReference type="PANTHER" id="PTHR43158">
    <property type="entry name" value="SKFA PEPTIDE EXPORT ATP-BINDING PROTEIN SKFE"/>
    <property type="match status" value="1"/>
</dbReference>
<feature type="domain" description="ABC transporter" evidence="4">
    <location>
        <begin position="18"/>
        <end position="258"/>
    </location>
</feature>
<dbReference type="GO" id="GO:0016020">
    <property type="term" value="C:membrane"/>
    <property type="evidence" value="ECO:0007669"/>
    <property type="project" value="InterPro"/>
</dbReference>
<evidence type="ECO:0000256" key="2">
    <source>
        <dbReference type="ARBA" id="ARBA00022741"/>
    </source>
</evidence>
<dbReference type="GO" id="GO:0005524">
    <property type="term" value="F:ATP binding"/>
    <property type="evidence" value="ECO:0007669"/>
    <property type="project" value="UniProtKB-KW"/>
</dbReference>
<reference evidence="6" key="1">
    <citation type="submission" date="2016-10" db="EMBL/GenBank/DDBJ databases">
        <authorList>
            <person name="Varghese N."/>
        </authorList>
    </citation>
    <scope>NUCLEOTIDE SEQUENCE [LARGE SCALE GENOMIC DNA]</scope>
    <source>
        <strain evidence="6">DSM 20639</strain>
    </source>
</reference>
<dbReference type="AlphaFoldDB" id="A0A1G7EBZ9"/>
<dbReference type="Proteomes" id="UP000182744">
    <property type="component" value="Unassembled WGS sequence"/>
</dbReference>
<dbReference type="InterPro" id="IPR015856">
    <property type="entry name" value="ABC_transpr_CbiO/EcfA_su"/>
</dbReference>
<evidence type="ECO:0000259" key="4">
    <source>
        <dbReference type="PROSITE" id="PS50893"/>
    </source>
</evidence>
<keyword evidence="3 5" id="KW-0067">ATP-binding</keyword>
<sequence length="274" mass="29544">MACGPKFAISLRAMGDVIAIKNAALRRGGTEILRGVTWDVNSDERWVVLGPNGAGKTTLIQIAAARLFPTAGSVEIIGEKLGRVDVRELRTMVGVTSAAVDARIPRGETVFQAVRTAAYGHTAAFRETYEAEDDARVWALLRQFGIADIAERRVQVLSSGELKRLGMARALMPNPELLILDEPTSGLDLGGRESLVATMGQLASHPYSPVLVLVTHHVEDIPAGFTHALLLKDGQTFAAGPLAETLTSENLSALFDYPLQVNRVADRYVAFGRK</sequence>
<evidence type="ECO:0000313" key="6">
    <source>
        <dbReference type="Proteomes" id="UP000182744"/>
    </source>
</evidence>
<dbReference type="PROSITE" id="PS50893">
    <property type="entry name" value="ABC_TRANSPORTER_2"/>
    <property type="match status" value="1"/>
</dbReference>
<dbReference type="InterPro" id="IPR017871">
    <property type="entry name" value="ABC_transporter-like_CS"/>
</dbReference>